<dbReference type="InterPro" id="IPR010852">
    <property type="entry name" value="ABATE"/>
</dbReference>
<feature type="compositionally biased region" description="Basic and acidic residues" evidence="1">
    <location>
        <begin position="1"/>
        <end position="20"/>
    </location>
</feature>
<dbReference type="SUPFAM" id="SSF160904">
    <property type="entry name" value="Jann2411-like"/>
    <property type="match status" value="1"/>
</dbReference>
<dbReference type="EMBL" id="RBIL01000001">
    <property type="protein sequence ID" value="RKQ90380.1"/>
    <property type="molecule type" value="Genomic_DNA"/>
</dbReference>
<dbReference type="PANTHER" id="PTHR35525">
    <property type="entry name" value="BLL6575 PROTEIN"/>
    <property type="match status" value="1"/>
</dbReference>
<dbReference type="Gene3D" id="1.10.3300.10">
    <property type="entry name" value="Jann2411-like domain"/>
    <property type="match status" value="1"/>
</dbReference>
<feature type="domain" description="Zinc finger CGNR" evidence="2">
    <location>
        <begin position="137"/>
        <end position="178"/>
    </location>
</feature>
<evidence type="ECO:0000259" key="2">
    <source>
        <dbReference type="Pfam" id="PF11706"/>
    </source>
</evidence>
<dbReference type="Pfam" id="PF11706">
    <property type="entry name" value="zf-CGNR"/>
    <property type="match status" value="1"/>
</dbReference>
<proteinExistence type="predicted"/>
<sequence length="180" mass="20310">MRQEDKRRIGEELEPGDRPKAPGRLALLQRFVNTHNHDFPPEWDRLGDARTANAWLAKAGFGGIDTDEDARRLRAFREDLRALIVGRAATFPPAGMIVVVAADGHTRLEPAEDGVDGVIATVLGVLHEAQLSGDWARMKACRKCEYAFYDRSKNRSATWCSMSICGNRTKNRAYYRRQRP</sequence>
<dbReference type="OrthoDB" id="3211108at2"/>
<dbReference type="AlphaFoldDB" id="A0A660L8X3"/>
<reference evidence="3 4" key="1">
    <citation type="submission" date="2018-10" db="EMBL/GenBank/DDBJ databases">
        <title>Genomic Encyclopedia of Archaeal and Bacterial Type Strains, Phase II (KMG-II): from individual species to whole genera.</title>
        <authorList>
            <person name="Goeker M."/>
        </authorList>
    </citation>
    <scope>NUCLEOTIDE SEQUENCE [LARGE SCALE GENOMIC DNA]</scope>
    <source>
        <strain evidence="3 4">DSM 14954</strain>
    </source>
</reference>
<dbReference type="Pfam" id="PF07336">
    <property type="entry name" value="ABATE"/>
    <property type="match status" value="1"/>
</dbReference>
<evidence type="ECO:0000313" key="4">
    <source>
        <dbReference type="Proteomes" id="UP000278962"/>
    </source>
</evidence>
<gene>
    <name evidence="3" type="ORF">C8N24_0182</name>
</gene>
<accession>A0A660L8X3</accession>
<dbReference type="PANTHER" id="PTHR35525:SF3">
    <property type="entry name" value="BLL6575 PROTEIN"/>
    <property type="match status" value="1"/>
</dbReference>
<dbReference type="RefSeq" id="WP_121246882.1">
    <property type="nucleotide sequence ID" value="NZ_RBIL01000001.1"/>
</dbReference>
<dbReference type="InterPro" id="IPR021005">
    <property type="entry name" value="Znf_CGNR"/>
</dbReference>
<feature type="region of interest" description="Disordered" evidence="1">
    <location>
        <begin position="1"/>
        <end position="21"/>
    </location>
</feature>
<comment type="caution">
    <text evidence="3">The sequence shown here is derived from an EMBL/GenBank/DDBJ whole genome shotgun (WGS) entry which is preliminary data.</text>
</comment>
<keyword evidence="4" id="KW-1185">Reference proteome</keyword>
<dbReference type="InterPro" id="IPR023286">
    <property type="entry name" value="ABATE_dom_sf"/>
</dbReference>
<evidence type="ECO:0000256" key="1">
    <source>
        <dbReference type="SAM" id="MobiDB-lite"/>
    </source>
</evidence>
<organism evidence="3 4">
    <name type="scientific">Solirubrobacter pauli</name>
    <dbReference type="NCBI Taxonomy" id="166793"/>
    <lineage>
        <taxon>Bacteria</taxon>
        <taxon>Bacillati</taxon>
        <taxon>Actinomycetota</taxon>
        <taxon>Thermoleophilia</taxon>
        <taxon>Solirubrobacterales</taxon>
        <taxon>Solirubrobacteraceae</taxon>
        <taxon>Solirubrobacter</taxon>
    </lineage>
</organism>
<evidence type="ECO:0000313" key="3">
    <source>
        <dbReference type="EMBL" id="RKQ90380.1"/>
    </source>
</evidence>
<name>A0A660L8X3_9ACTN</name>
<dbReference type="Proteomes" id="UP000278962">
    <property type="component" value="Unassembled WGS sequence"/>
</dbReference>
<protein>
    <submittedName>
        <fullName evidence="3">Putative stress-induced transcription regulator</fullName>
    </submittedName>
</protein>